<feature type="DNA-binding region" description="H-T-H motif" evidence="4">
    <location>
        <begin position="32"/>
        <end position="51"/>
    </location>
</feature>
<organism evidence="6 7">
    <name type="scientific">Paenibacillus vulneris</name>
    <dbReference type="NCBI Taxonomy" id="1133364"/>
    <lineage>
        <taxon>Bacteria</taxon>
        <taxon>Bacillati</taxon>
        <taxon>Bacillota</taxon>
        <taxon>Bacilli</taxon>
        <taxon>Bacillales</taxon>
        <taxon>Paenibacillaceae</taxon>
        <taxon>Paenibacillus</taxon>
    </lineage>
</organism>
<dbReference type="PROSITE" id="PS01081">
    <property type="entry name" value="HTH_TETR_1"/>
    <property type="match status" value="1"/>
</dbReference>
<dbReference type="InterPro" id="IPR001647">
    <property type="entry name" value="HTH_TetR"/>
</dbReference>
<feature type="domain" description="HTH tetR-type" evidence="5">
    <location>
        <begin position="9"/>
        <end position="69"/>
    </location>
</feature>
<dbReference type="InterPro" id="IPR013571">
    <property type="entry name" value="Tscrpt_reg_QacR_C"/>
</dbReference>
<dbReference type="InterPro" id="IPR023772">
    <property type="entry name" value="DNA-bd_HTH_TetR-type_CS"/>
</dbReference>
<evidence type="ECO:0000256" key="2">
    <source>
        <dbReference type="ARBA" id="ARBA00023125"/>
    </source>
</evidence>
<evidence type="ECO:0000313" key="6">
    <source>
        <dbReference type="EMBL" id="MFD1218899.1"/>
    </source>
</evidence>
<keyword evidence="3" id="KW-0804">Transcription</keyword>
<evidence type="ECO:0000256" key="4">
    <source>
        <dbReference type="PROSITE-ProRule" id="PRU00335"/>
    </source>
</evidence>
<dbReference type="EMBL" id="JBHTLU010000007">
    <property type="protein sequence ID" value="MFD1218899.1"/>
    <property type="molecule type" value="Genomic_DNA"/>
</dbReference>
<accession>A0ABW3UHB8</accession>
<dbReference type="Gene3D" id="1.10.10.60">
    <property type="entry name" value="Homeodomain-like"/>
    <property type="match status" value="1"/>
</dbReference>
<keyword evidence="1" id="KW-0805">Transcription regulation</keyword>
<dbReference type="SUPFAM" id="SSF46689">
    <property type="entry name" value="Homeodomain-like"/>
    <property type="match status" value="1"/>
</dbReference>
<dbReference type="PRINTS" id="PR00455">
    <property type="entry name" value="HTHTETR"/>
</dbReference>
<sequence>MNKKQLQSELTKKRIADAARVLFIQKGYKATSIEDIVEVTGSSKGNIYYHFKSKEGLFLYLVEEWDHDWEHKWLEKESKYETTIDKLYGIAEQMVLDDLNHPLTKAADEFFNNEEKTSDVEDRMAEMVTRHLKFNGKLIREGMEKGEFKQANVESLAVILEGLFFGLSQMSRKSSMKEALELYQMAVKIFLYGIAARPEEPER</sequence>
<dbReference type="PROSITE" id="PS50977">
    <property type="entry name" value="HTH_TETR_2"/>
    <property type="match status" value="1"/>
</dbReference>
<evidence type="ECO:0000313" key="7">
    <source>
        <dbReference type="Proteomes" id="UP001597180"/>
    </source>
</evidence>
<dbReference type="Pfam" id="PF08360">
    <property type="entry name" value="TetR_C_5"/>
    <property type="match status" value="1"/>
</dbReference>
<dbReference type="Gene3D" id="1.10.357.10">
    <property type="entry name" value="Tetracycline Repressor, domain 2"/>
    <property type="match status" value="1"/>
</dbReference>
<name>A0ABW3UHB8_9BACL</name>
<dbReference type="SUPFAM" id="SSF48498">
    <property type="entry name" value="Tetracyclin repressor-like, C-terminal domain"/>
    <property type="match status" value="1"/>
</dbReference>
<reference evidence="7" key="1">
    <citation type="journal article" date="2019" name="Int. J. Syst. Evol. Microbiol.">
        <title>The Global Catalogue of Microorganisms (GCM) 10K type strain sequencing project: providing services to taxonomists for standard genome sequencing and annotation.</title>
        <authorList>
            <consortium name="The Broad Institute Genomics Platform"/>
            <consortium name="The Broad Institute Genome Sequencing Center for Infectious Disease"/>
            <person name="Wu L."/>
            <person name="Ma J."/>
        </authorList>
    </citation>
    <scope>NUCLEOTIDE SEQUENCE [LARGE SCALE GENOMIC DNA]</scope>
    <source>
        <strain evidence="7">CCUG 53270</strain>
    </source>
</reference>
<dbReference type="PANTHER" id="PTHR47506:SF6">
    <property type="entry name" value="HTH-TYPE TRANSCRIPTIONAL REPRESSOR NEMR"/>
    <property type="match status" value="1"/>
</dbReference>
<keyword evidence="7" id="KW-1185">Reference proteome</keyword>
<dbReference type="InterPro" id="IPR009057">
    <property type="entry name" value="Homeodomain-like_sf"/>
</dbReference>
<dbReference type="PANTHER" id="PTHR47506">
    <property type="entry name" value="TRANSCRIPTIONAL REGULATORY PROTEIN"/>
    <property type="match status" value="1"/>
</dbReference>
<dbReference type="InterPro" id="IPR036271">
    <property type="entry name" value="Tet_transcr_reg_TetR-rel_C_sf"/>
</dbReference>
<proteinExistence type="predicted"/>
<evidence type="ECO:0000259" key="5">
    <source>
        <dbReference type="PROSITE" id="PS50977"/>
    </source>
</evidence>
<comment type="caution">
    <text evidence="6">The sequence shown here is derived from an EMBL/GenBank/DDBJ whole genome shotgun (WGS) entry which is preliminary data.</text>
</comment>
<evidence type="ECO:0000256" key="3">
    <source>
        <dbReference type="ARBA" id="ARBA00023163"/>
    </source>
</evidence>
<protein>
    <submittedName>
        <fullName evidence="6">TetR/AcrR family transcriptional regulator</fullName>
    </submittedName>
</protein>
<keyword evidence="2 4" id="KW-0238">DNA-binding</keyword>
<dbReference type="RefSeq" id="WP_079908488.1">
    <property type="nucleotide sequence ID" value="NZ_BAABJG010000027.1"/>
</dbReference>
<gene>
    <name evidence="6" type="ORF">ACFQ4B_02100</name>
</gene>
<evidence type="ECO:0000256" key="1">
    <source>
        <dbReference type="ARBA" id="ARBA00023015"/>
    </source>
</evidence>
<dbReference type="Pfam" id="PF00440">
    <property type="entry name" value="TetR_N"/>
    <property type="match status" value="1"/>
</dbReference>
<dbReference type="Proteomes" id="UP001597180">
    <property type="component" value="Unassembled WGS sequence"/>
</dbReference>